<feature type="transmembrane region" description="Helical" evidence="1">
    <location>
        <begin position="107"/>
        <end position="126"/>
    </location>
</feature>
<gene>
    <name evidence="2" type="ORF">KOR34_18490</name>
</gene>
<proteinExistence type="predicted"/>
<name>A0A5C5VE59_9BACT</name>
<evidence type="ECO:0008006" key="4">
    <source>
        <dbReference type="Google" id="ProtNLM"/>
    </source>
</evidence>
<evidence type="ECO:0000313" key="2">
    <source>
        <dbReference type="EMBL" id="TWT36904.1"/>
    </source>
</evidence>
<organism evidence="2 3">
    <name type="scientific">Posidoniimonas corsicana</name>
    <dbReference type="NCBI Taxonomy" id="1938618"/>
    <lineage>
        <taxon>Bacteria</taxon>
        <taxon>Pseudomonadati</taxon>
        <taxon>Planctomycetota</taxon>
        <taxon>Planctomycetia</taxon>
        <taxon>Pirellulales</taxon>
        <taxon>Lacipirellulaceae</taxon>
        <taxon>Posidoniimonas</taxon>
    </lineage>
</organism>
<dbReference type="RefSeq" id="WP_146564203.1">
    <property type="nucleotide sequence ID" value="NZ_SIHJ01000001.1"/>
</dbReference>
<keyword evidence="1" id="KW-0472">Membrane</keyword>
<evidence type="ECO:0000313" key="3">
    <source>
        <dbReference type="Proteomes" id="UP000316714"/>
    </source>
</evidence>
<dbReference type="Pfam" id="PF01944">
    <property type="entry name" value="SpoIIM"/>
    <property type="match status" value="1"/>
</dbReference>
<evidence type="ECO:0000256" key="1">
    <source>
        <dbReference type="SAM" id="Phobius"/>
    </source>
</evidence>
<keyword evidence="1" id="KW-1133">Transmembrane helix</keyword>
<feature type="transmembrane region" description="Helical" evidence="1">
    <location>
        <begin position="269"/>
        <end position="291"/>
    </location>
</feature>
<dbReference type="OrthoDB" id="9800053at2"/>
<comment type="caution">
    <text evidence="2">The sequence shown here is derived from an EMBL/GenBank/DDBJ whole genome shotgun (WGS) entry which is preliminary data.</text>
</comment>
<accession>A0A5C5VE59</accession>
<dbReference type="EMBL" id="SIHJ01000001">
    <property type="protein sequence ID" value="TWT36904.1"/>
    <property type="molecule type" value="Genomic_DNA"/>
</dbReference>
<dbReference type="InterPro" id="IPR002798">
    <property type="entry name" value="SpoIIM-like"/>
</dbReference>
<keyword evidence="1" id="KW-0812">Transmembrane</keyword>
<feature type="transmembrane region" description="Helical" evidence="1">
    <location>
        <begin position="303"/>
        <end position="323"/>
    </location>
</feature>
<feature type="transmembrane region" description="Helical" evidence="1">
    <location>
        <begin position="222"/>
        <end position="249"/>
    </location>
</feature>
<dbReference type="PANTHER" id="PTHR35337">
    <property type="entry name" value="SLR1478 PROTEIN"/>
    <property type="match status" value="1"/>
</dbReference>
<dbReference type="AlphaFoldDB" id="A0A5C5VE59"/>
<sequence>MKAAELVDTRTPLWRQLESLCIQLESRGERAKLAADRRSEFASLYRSACADLALADAHQLPSETVRYLHQLVGRAHNQLYRTQGMATESWMTEMFQRVPRRLFHDKSLRLSALLFWGGFLLSAFLASDFTPYPRFAEQVITKDGMLAVEEMYADPPGVNRTMDDNFIMAGFYIYNNAGIGLRCFVMGAAFFGVGGLFAISFNAVYLGAVFGHMSTTAQSDNFFNFVTAHGPFELTAIVMSGAAGMRLGFAVVKTNGLSRRESVQAAARQALPTMMAAVLLFIGAAFIEGFISPTEIPYEIKALVAMISTLMLLGYLVVLGYSAQPDDETDERLAVQ</sequence>
<protein>
    <recommendedName>
        <fullName evidence="4">Stage II sporulation protein M</fullName>
    </recommendedName>
</protein>
<dbReference type="Proteomes" id="UP000316714">
    <property type="component" value="Unassembled WGS sequence"/>
</dbReference>
<dbReference type="PANTHER" id="PTHR35337:SF1">
    <property type="entry name" value="SLR1478 PROTEIN"/>
    <property type="match status" value="1"/>
</dbReference>
<reference evidence="2 3" key="1">
    <citation type="submission" date="2019-02" db="EMBL/GenBank/DDBJ databases">
        <title>Deep-cultivation of Planctomycetes and their phenomic and genomic characterization uncovers novel biology.</title>
        <authorList>
            <person name="Wiegand S."/>
            <person name="Jogler M."/>
            <person name="Boedeker C."/>
            <person name="Pinto D."/>
            <person name="Vollmers J."/>
            <person name="Rivas-Marin E."/>
            <person name="Kohn T."/>
            <person name="Peeters S.H."/>
            <person name="Heuer A."/>
            <person name="Rast P."/>
            <person name="Oberbeckmann S."/>
            <person name="Bunk B."/>
            <person name="Jeske O."/>
            <person name="Meyerdierks A."/>
            <person name="Storesund J.E."/>
            <person name="Kallscheuer N."/>
            <person name="Luecker S."/>
            <person name="Lage O.M."/>
            <person name="Pohl T."/>
            <person name="Merkel B.J."/>
            <person name="Hornburger P."/>
            <person name="Mueller R.-W."/>
            <person name="Bruemmer F."/>
            <person name="Labrenz M."/>
            <person name="Spormann A.M."/>
            <person name="Op Den Camp H."/>
            <person name="Overmann J."/>
            <person name="Amann R."/>
            <person name="Jetten M.S.M."/>
            <person name="Mascher T."/>
            <person name="Medema M.H."/>
            <person name="Devos D.P."/>
            <person name="Kaster A.-K."/>
            <person name="Ovreas L."/>
            <person name="Rohde M."/>
            <person name="Galperin M.Y."/>
            <person name="Jogler C."/>
        </authorList>
    </citation>
    <scope>NUCLEOTIDE SEQUENCE [LARGE SCALE GENOMIC DNA]</scope>
    <source>
        <strain evidence="2 3">KOR34</strain>
    </source>
</reference>
<keyword evidence="3" id="KW-1185">Reference proteome</keyword>
<feature type="transmembrane region" description="Helical" evidence="1">
    <location>
        <begin position="184"/>
        <end position="210"/>
    </location>
</feature>